<evidence type="ECO:0000256" key="7">
    <source>
        <dbReference type="ARBA" id="ARBA00022801"/>
    </source>
</evidence>
<dbReference type="PANTHER" id="PTHR11533:SF18">
    <property type="entry name" value="FI02158P"/>
    <property type="match status" value="1"/>
</dbReference>
<dbReference type="InterPro" id="IPR014782">
    <property type="entry name" value="Peptidase_M1_dom"/>
</dbReference>
<organism evidence="14 15">
    <name type="scientific">Drosophila kikkawai</name>
    <name type="common">Fruit fly</name>
    <dbReference type="NCBI Taxonomy" id="30033"/>
    <lineage>
        <taxon>Eukaryota</taxon>
        <taxon>Metazoa</taxon>
        <taxon>Ecdysozoa</taxon>
        <taxon>Arthropoda</taxon>
        <taxon>Hexapoda</taxon>
        <taxon>Insecta</taxon>
        <taxon>Pterygota</taxon>
        <taxon>Neoptera</taxon>
        <taxon>Endopterygota</taxon>
        <taxon>Diptera</taxon>
        <taxon>Brachycera</taxon>
        <taxon>Muscomorpha</taxon>
        <taxon>Ephydroidea</taxon>
        <taxon>Drosophilidae</taxon>
        <taxon>Drosophila</taxon>
        <taxon>Sophophora</taxon>
    </lineage>
</organism>
<sequence>MAKYVKMSGIKWISGLLSIWIFVCLMKETVRADIDIPSLHVISEARLSKDVLPLSYELSINPNMENKTFKGFIKIHLRWMADSKKVNFHAHERLYIDSREIKLKNLKYKSKTTSDNLTILRSSRLPRSAIFVLYLKETVKKDSECILEISFEGNILEVPEGLFSGQYKSSFSNEKEIYLATNMKPNHARRLFPCFDEPGIKVPFNVSIARPSRYITLFNSKLHHTVQEPDLNDYVVDFFYGTGPMSAHTFSFVMSKLQKSDGVNTSTSPYIPTLNIWHNKITSGVLTEFQNKVYVAHECIRNFFNASLPFTNFDVIAIPDLPTYRYMSQYGMLIVRESELQTNGISEIMREIMYQWIGTFITPDWWTEAYINKALISFLASELVIEINGEAEFNGKYPMTILYSLYYELGKRYPHSRITGMKQELNSHKIELTIRMLKHVLGMESFKNGIRKFISDYKNRSFKGSDLWNTLSKQAKIDKTLDKELSILEISESWLKQSRLPIIEITRDYETRTAIIQQKVYLRERPHDVPDQDKMLWWIPLFVIRQDTLNFFNNTYLWMKKIKQIKISNLPPQHEFIIVNPEEIGPFPVNYDEKNWNMLSDFLQTENGTKNIPAYTRAKLLHDAWNLAYAGDLNFETALNMTLFIKTERNHIVWNPVFTFIDQIGRRIEMSSVYKKFELYVIALLAPIYESLGTPKHNEVMWKTDFRKLCKTFLCRAGYLPCINTARKSFELWINSSNPNFENPVPSEDICPVFKLGSMNEWMFGLERIRQFPKLRPQSDRTYLLKMLARCPVQHEKILYLLKMTILSNNSIFTETDQILIINAVASGFVGYTTLLNIVSDNWIYIRQKYQNNSNFWNKLISSATGMFSTQDGYEMVKSFYNQHIGEFGTAQHIIEKSIRNIKVEVVWSEQNLPIIEKWIEKFLSKQNQ</sequence>
<evidence type="ECO:0000259" key="11">
    <source>
        <dbReference type="Pfam" id="PF01433"/>
    </source>
</evidence>
<dbReference type="InterPro" id="IPR050344">
    <property type="entry name" value="Peptidase_M1_aminopeptidases"/>
</dbReference>
<evidence type="ECO:0000256" key="2">
    <source>
        <dbReference type="ARBA" id="ARBA00004609"/>
    </source>
</evidence>
<dbReference type="RefSeq" id="XP_041632340.2">
    <property type="nucleotide sequence ID" value="XM_041776406.2"/>
</dbReference>
<dbReference type="GeneID" id="108081262"/>
<name>A0ABM3C760_DROKI</name>
<comment type="similarity">
    <text evidence="3">Belongs to the peptidase M1 family.</text>
</comment>
<dbReference type="InterPro" id="IPR027268">
    <property type="entry name" value="Peptidase_M4/M1_CTD_sf"/>
</dbReference>
<dbReference type="PANTHER" id="PTHR11533">
    <property type="entry name" value="PROTEASE M1 ZINC METALLOPROTEASE"/>
    <property type="match status" value="1"/>
</dbReference>
<evidence type="ECO:0000256" key="10">
    <source>
        <dbReference type="ARBA" id="ARBA00023288"/>
    </source>
</evidence>
<dbReference type="PRINTS" id="PR00756">
    <property type="entry name" value="ALADIPTASE"/>
</dbReference>
<dbReference type="InterPro" id="IPR001930">
    <property type="entry name" value="Peptidase_M1"/>
</dbReference>
<accession>A0ABM3C760</accession>
<keyword evidence="15" id="KW-0031">Aminopeptidase</keyword>
<dbReference type="GO" id="GO:0004177">
    <property type="term" value="F:aminopeptidase activity"/>
    <property type="evidence" value="ECO:0007669"/>
    <property type="project" value="UniProtKB-KW"/>
</dbReference>
<dbReference type="Pfam" id="PF01433">
    <property type="entry name" value="Peptidase_M1"/>
    <property type="match status" value="1"/>
</dbReference>
<reference evidence="15" key="1">
    <citation type="submission" date="2025-08" db="UniProtKB">
        <authorList>
            <consortium name="RefSeq"/>
        </authorList>
    </citation>
    <scope>IDENTIFICATION</scope>
    <source>
        <strain evidence="15">14028-0561.14</strain>
        <tissue evidence="15">Whole fly</tissue>
    </source>
</reference>
<dbReference type="SUPFAM" id="SSF55486">
    <property type="entry name" value="Metalloproteases ('zincins'), catalytic domain"/>
    <property type="match status" value="1"/>
</dbReference>
<dbReference type="InterPro" id="IPR042097">
    <property type="entry name" value="Aminopeptidase_N-like_N_sf"/>
</dbReference>
<feature type="domain" description="ERAP1-like C-terminal" evidence="12">
    <location>
        <begin position="576"/>
        <end position="903"/>
    </location>
</feature>
<evidence type="ECO:0000256" key="9">
    <source>
        <dbReference type="ARBA" id="ARBA00023049"/>
    </source>
</evidence>
<evidence type="ECO:0000259" key="12">
    <source>
        <dbReference type="Pfam" id="PF11838"/>
    </source>
</evidence>
<dbReference type="InterPro" id="IPR024571">
    <property type="entry name" value="ERAP1-like_C_dom"/>
</dbReference>
<proteinExistence type="inferred from homology"/>
<dbReference type="SUPFAM" id="SSF63737">
    <property type="entry name" value="Leukotriene A4 hydrolase N-terminal domain"/>
    <property type="match status" value="1"/>
</dbReference>
<keyword evidence="4" id="KW-0325">Glycoprotein</keyword>
<dbReference type="Gene3D" id="2.60.40.1730">
    <property type="entry name" value="tricorn interacting facor f3 domain"/>
    <property type="match status" value="1"/>
</dbReference>
<evidence type="ECO:0000256" key="1">
    <source>
        <dbReference type="ARBA" id="ARBA00001947"/>
    </source>
</evidence>
<evidence type="ECO:0000259" key="13">
    <source>
        <dbReference type="Pfam" id="PF17900"/>
    </source>
</evidence>
<evidence type="ECO:0000256" key="6">
    <source>
        <dbReference type="ARBA" id="ARBA00022723"/>
    </source>
</evidence>
<keyword evidence="9" id="KW-0482">Metalloprotease</keyword>
<dbReference type="Pfam" id="PF17900">
    <property type="entry name" value="Peptidase_M1_N"/>
    <property type="match status" value="1"/>
</dbReference>
<keyword evidence="14" id="KW-1185">Reference proteome</keyword>
<dbReference type="Proteomes" id="UP001652661">
    <property type="component" value="Chromosome 3L"/>
</dbReference>
<gene>
    <name evidence="15" type="primary">LOC108081262</name>
</gene>
<dbReference type="Gene3D" id="1.10.390.10">
    <property type="entry name" value="Neutral Protease Domain 2"/>
    <property type="match status" value="1"/>
</dbReference>
<keyword evidence="7" id="KW-0378">Hydrolase</keyword>
<protein>
    <submittedName>
        <fullName evidence="15">Aminopeptidase N</fullName>
    </submittedName>
</protein>
<keyword evidence="5" id="KW-0645">Protease</keyword>
<evidence type="ECO:0000256" key="5">
    <source>
        <dbReference type="ARBA" id="ARBA00022670"/>
    </source>
</evidence>
<dbReference type="Gene3D" id="1.25.50.20">
    <property type="match status" value="1"/>
</dbReference>
<feature type="domain" description="Peptidase M1 membrane alanine aminopeptidase" evidence="11">
    <location>
        <begin position="298"/>
        <end position="485"/>
    </location>
</feature>
<dbReference type="Pfam" id="PF11838">
    <property type="entry name" value="ERAP1_C"/>
    <property type="match status" value="1"/>
</dbReference>
<evidence type="ECO:0000313" key="15">
    <source>
        <dbReference type="RefSeq" id="XP_041632340.2"/>
    </source>
</evidence>
<keyword evidence="4" id="KW-0472">Membrane</keyword>
<keyword evidence="8" id="KW-0862">Zinc</keyword>
<feature type="domain" description="Aminopeptidase N-like N-terminal" evidence="13">
    <location>
        <begin position="53"/>
        <end position="247"/>
    </location>
</feature>
<evidence type="ECO:0000256" key="4">
    <source>
        <dbReference type="ARBA" id="ARBA00022622"/>
    </source>
</evidence>
<evidence type="ECO:0000313" key="14">
    <source>
        <dbReference type="Proteomes" id="UP001652661"/>
    </source>
</evidence>
<comment type="subcellular location">
    <subcellularLocation>
        <location evidence="2">Cell membrane</location>
        <topology evidence="2">Lipid-anchor</topology>
        <topology evidence="2">GPI-anchor</topology>
    </subcellularLocation>
</comment>
<evidence type="ECO:0000256" key="3">
    <source>
        <dbReference type="ARBA" id="ARBA00010136"/>
    </source>
</evidence>
<dbReference type="Gene3D" id="2.60.40.1910">
    <property type="match status" value="1"/>
</dbReference>
<keyword evidence="10" id="KW-0449">Lipoprotein</keyword>
<keyword evidence="4" id="KW-0336">GPI-anchor</keyword>
<keyword evidence="6" id="KW-0479">Metal-binding</keyword>
<dbReference type="InterPro" id="IPR045357">
    <property type="entry name" value="Aminopeptidase_N-like_N"/>
</dbReference>
<evidence type="ECO:0000256" key="8">
    <source>
        <dbReference type="ARBA" id="ARBA00022833"/>
    </source>
</evidence>
<comment type="cofactor">
    <cofactor evidence="1">
        <name>Zn(2+)</name>
        <dbReference type="ChEBI" id="CHEBI:29105"/>
    </cofactor>
</comment>